<dbReference type="GO" id="GO:0003676">
    <property type="term" value="F:nucleic acid binding"/>
    <property type="evidence" value="ECO:0007669"/>
    <property type="project" value="InterPro"/>
</dbReference>
<dbReference type="EMBL" id="CM001475">
    <property type="protein sequence ID" value="EIC28419.1"/>
    <property type="molecule type" value="Genomic_DNA"/>
</dbReference>
<dbReference type="STRING" id="686340.Metal_0570"/>
<dbReference type="PROSITE" id="PS51194">
    <property type="entry name" value="HELICASE_CTER"/>
    <property type="match status" value="1"/>
</dbReference>
<dbReference type="PROSITE" id="PS51192">
    <property type="entry name" value="HELICASE_ATP_BIND_1"/>
    <property type="match status" value="1"/>
</dbReference>
<dbReference type="eggNOG" id="COG1201">
    <property type="taxonomic scope" value="Bacteria"/>
</dbReference>
<dbReference type="SMART" id="SM00490">
    <property type="entry name" value="HELICc"/>
    <property type="match status" value="1"/>
</dbReference>
<dbReference type="InterPro" id="IPR027417">
    <property type="entry name" value="P-loop_NTPase"/>
</dbReference>
<dbReference type="InterPro" id="IPR018973">
    <property type="entry name" value="MZB"/>
</dbReference>
<keyword evidence="3" id="KW-0175">Coiled coil</keyword>
<dbReference type="Pfam" id="PF09369">
    <property type="entry name" value="MZB"/>
    <property type="match status" value="1"/>
</dbReference>
<evidence type="ECO:0000256" key="3">
    <source>
        <dbReference type="SAM" id="Coils"/>
    </source>
</evidence>
<gene>
    <name evidence="6" type="ORF">Metal_0570</name>
</gene>
<dbReference type="Proteomes" id="UP000005090">
    <property type="component" value="Chromosome"/>
</dbReference>
<evidence type="ECO:0000256" key="1">
    <source>
        <dbReference type="ARBA" id="ARBA00022741"/>
    </source>
</evidence>
<dbReference type="GO" id="GO:0043138">
    <property type="term" value="F:3'-5' DNA helicase activity"/>
    <property type="evidence" value="ECO:0007669"/>
    <property type="project" value="TreeGrafter"/>
</dbReference>
<keyword evidence="6" id="KW-0347">Helicase</keyword>
<keyword evidence="2" id="KW-0067">ATP-binding</keyword>
<reference evidence="6 7" key="1">
    <citation type="journal article" date="2013" name="Genome Announc.">
        <title>Genome Sequence of the Obligate Gammaproteobacterial Methanotroph Methylomicrobium album Strain BG8.</title>
        <authorList>
            <person name="Kits K.D."/>
            <person name="Kalyuzhnaya M.G."/>
            <person name="Klotz M.G."/>
            <person name="Jetten M.S."/>
            <person name="Op den Camp H.J."/>
            <person name="Vuilleumier S."/>
            <person name="Bringel F."/>
            <person name="Dispirito A.A."/>
            <person name="Murrell J.C."/>
            <person name="Bruce D."/>
            <person name="Cheng J.F."/>
            <person name="Copeland A."/>
            <person name="Goodwin L."/>
            <person name="Hauser L."/>
            <person name="Lajus A."/>
            <person name="Land M.L."/>
            <person name="Lapidus A."/>
            <person name="Lucas S."/>
            <person name="Medigue C."/>
            <person name="Pitluck S."/>
            <person name="Woyke T."/>
            <person name="Zeytun A."/>
            <person name="Stein L.Y."/>
        </authorList>
    </citation>
    <scope>NUCLEOTIDE SEQUENCE [LARGE SCALE GENOMIC DNA]</scope>
    <source>
        <strain evidence="6 7">BG8</strain>
    </source>
</reference>
<dbReference type="Pfam" id="PF00270">
    <property type="entry name" value="DEAD"/>
    <property type="match status" value="1"/>
</dbReference>
<dbReference type="InterPro" id="IPR001650">
    <property type="entry name" value="Helicase_C-like"/>
</dbReference>
<dbReference type="InterPro" id="IPR014001">
    <property type="entry name" value="Helicase_ATP-bd"/>
</dbReference>
<dbReference type="Pfam" id="PF00271">
    <property type="entry name" value="Helicase_C"/>
    <property type="match status" value="1"/>
</dbReference>
<evidence type="ECO:0000313" key="7">
    <source>
        <dbReference type="Proteomes" id="UP000005090"/>
    </source>
</evidence>
<feature type="coiled-coil region" evidence="3">
    <location>
        <begin position="1196"/>
        <end position="1223"/>
    </location>
</feature>
<organism evidence="6 7">
    <name type="scientific">Methylomicrobium album BG8</name>
    <dbReference type="NCBI Taxonomy" id="686340"/>
    <lineage>
        <taxon>Bacteria</taxon>
        <taxon>Pseudomonadati</taxon>
        <taxon>Pseudomonadota</taxon>
        <taxon>Gammaproteobacteria</taxon>
        <taxon>Methylococcales</taxon>
        <taxon>Methylococcaceae</taxon>
        <taxon>Methylomicrobium</taxon>
    </lineage>
</organism>
<dbReference type="InterPro" id="IPR011545">
    <property type="entry name" value="DEAD/DEAH_box_helicase_dom"/>
</dbReference>
<dbReference type="PANTHER" id="PTHR47957">
    <property type="entry name" value="ATP-DEPENDENT HELICASE HRQ1"/>
    <property type="match status" value="1"/>
</dbReference>
<dbReference type="GO" id="GO:0005524">
    <property type="term" value="F:ATP binding"/>
    <property type="evidence" value="ECO:0007669"/>
    <property type="project" value="UniProtKB-KW"/>
</dbReference>
<feature type="domain" description="Helicase ATP-binding" evidence="4">
    <location>
        <begin position="90"/>
        <end position="271"/>
    </location>
</feature>
<protein>
    <submittedName>
        <fullName evidence="6">Helicase family protein with metal-binding cysteine cluster</fullName>
    </submittedName>
</protein>
<dbReference type="PANTHER" id="PTHR47957:SF3">
    <property type="entry name" value="ATP-DEPENDENT HELICASE HRQ1"/>
    <property type="match status" value="1"/>
</dbReference>
<sequence>MLPILVARQIVEGLQTFLRTTFPVTTHGFRHDASRTLIDDFLDKDGNLAKGPWLEVKLPYRTAETGEPLPFTHYSITFTPYQHQVLAFRRLSGNGARSTIVATGTGSGKTECFMYPILDYCLSHRHSGIKAIIIYPMNALATDQARRFAKECSKLDIKLSVGLFTGDDGSNNRGMTQEQVITHRESLRDNPPDILLTNYKMLDFLLMRPQDQRLWQFNSPGVLRYLVVDELHTFDGAQGTDLACLIRRLCDKLSAGDEMACVGTSATIGDASAVADLRDYAEQVFATPFDDDAIVLEDRLAVDEYLSRHGAHQEVIARWPVEALAELRPGESDAGVYLRRAAELWLGQSLALDAADESARIKASVLLGEQLLRLTAFQELLRQAHVLCDAKELANEWQQRLRLPDQEAAETLIDSLAALISAARRWKNPGYDVKRPVTKDDVEPFLQVRVQLWLRELRRMVASVSENPELTHADDLRNLAGPLHLPLLHCRECHAVAWGSVVAEGERRIKPDLQGFYQSWFAQKPDAALFFPLDSERGRADNERVWLCVRCHQLSPLKGSNVCTGCEGERIALWAPDIRKPVQRNGINRTVVSADCPCCSGHESLSVIGSRAASLSSVMIGELFGSSFNDDYKLVAFSDSVQDAAHRAGFFGARTYSQTLRNALARYIRSQGEGLSLPRLSQEFPNFWRQQLASEEAFVGTFIAPNMEWLQGYQELKATGKIPNASDVANLVSKRLSWEVISEFGLRCRIGRTLERSAVATVVPDNDRLQNSCDRLAHRLREELGMLSDVPVNDVRYFLLGMLTRLRQKGAFYTKELETYVKEGGKEFLLTRLPFMPGYGFGNRPPAMLSMDKVSGSFENLLSQGAWYRDWFNKCLAADQPLASVEYQQAYTITLDVLEKDGWLHAMPVRQQMVWGLNPSQWQVTTQIVDVACKDCQHRLPTSSRQLHWLIGMKCLRQGCFGHYQPAPMQARSGHYRAWPRRLVPSEHTGLLDGEKRHAIESSFIEGGNSWDINLLSATPTLEMGINIGDLSTVLLCSVPPAQANYLQRIGRAGRRDGNALAVTIATGHRHDLYFYTSPKAMMEGQISPPGVFLQAMAVLERQLIAFCFDRWVATGVDASAIPGTLQRVLDTVEAGRLDGFPHNMLKFVDEHALSILDRFLVLFPDLDVEGIEHIRQFLLGSKTKGALGWRILNRLSELVETRKSVRGRADELKKRIAQLEAQPADEARDQLLADTRSERGALLALIGSINRRLTLNFFTDEGLLPNYAFPEEGVTLNSVILRRKETRDEGNERKRYEALSFSFQRSAQAALGELVPEARFYAAEHQLNIEQVDLKLSKPQTWRLCPSCHYNENLEESGDPHGVCPRCGNAQWADTGQKRTLLKLRQVYARADAQSDRIGDDNDQREPVFYQRQLLVDVPPVSMQGGYRIAGDELPFGFEYLRNARFREINFGEPGDSAETFHVAGRSDARKGFVICRHCGMVRRQRLRKGQYAHTLDCPLSKPGAQVSESDWINSLYLYRELNSEAIRILLPLADVAQSEVRRTSFIAALNMGLRQYFRGNVQHLEITEMSESDANGHSPRQYLVIYDRVPGGTGYLKELMRTSDNLMGLLEQAHDLLLSCTCADQADQDGCYHCILAYRDSRNMAAISRKAAIELLERILALRDQLQPVEQLSQIDMNSALGSPLEALFVSALSKSVGMTKKTVNGKPGYWIHARGEDGADQVWELEPQAKLGPSQDVLLQTIPDFMLRPVRENDLAEFGEWALYLDGFGPHFNNQTDDTRKRLAVMRSGRRVWSLGWQDIPQSGQQPNSVINDYLLNHRQPAMLAQYDKLAERFEWQKATKIEDALTAGPFKLLLAFLQKPAETLSQLQQITLCNTIGWLYLPSLKARLWDDPAMGLNRVVPGTVWQWLQTHEDAMAFGGLLKGIQTGTPPVDIAVYLPATALSSKQRLLEEVGISVTLDDTAAAQTKEFEKIWRGFWHAVNVLQFVPYFTVATRTGVAEQMYENLLEGWPSSKQLKKSAALQTTDERWQAVFDLCQIEQFALEQLVAAGIDCPEVGLDLYLDSQVVATAELAWPNRSIALMMENRAELPNDVDATSRRDEDVPTRRGHRVYDDFHNNIPGWVMISVQSPDWMDRLLTLLTNQER</sequence>
<dbReference type="GO" id="GO:0006289">
    <property type="term" value="P:nucleotide-excision repair"/>
    <property type="evidence" value="ECO:0007669"/>
    <property type="project" value="TreeGrafter"/>
</dbReference>
<feature type="domain" description="Helicase C-terminal" evidence="5">
    <location>
        <begin position="943"/>
        <end position="1105"/>
    </location>
</feature>
<dbReference type="SMART" id="SM00487">
    <property type="entry name" value="DEXDc"/>
    <property type="match status" value="1"/>
</dbReference>
<dbReference type="GO" id="GO:0036297">
    <property type="term" value="P:interstrand cross-link repair"/>
    <property type="evidence" value="ECO:0007669"/>
    <property type="project" value="TreeGrafter"/>
</dbReference>
<keyword evidence="1" id="KW-0547">Nucleotide-binding</keyword>
<name>H8GNZ7_METAL</name>
<dbReference type="RefSeq" id="WP_005369431.1">
    <property type="nucleotide sequence ID" value="NZ_CM001475.1"/>
</dbReference>
<dbReference type="HOGENOM" id="CLU_001338_1_0_6"/>
<evidence type="ECO:0000259" key="4">
    <source>
        <dbReference type="PROSITE" id="PS51192"/>
    </source>
</evidence>
<proteinExistence type="predicted"/>
<evidence type="ECO:0000313" key="6">
    <source>
        <dbReference type="EMBL" id="EIC28419.1"/>
    </source>
</evidence>
<keyword evidence="6" id="KW-0378">Hydrolase</keyword>
<accession>H8GNZ7</accession>
<dbReference type="Gene3D" id="3.40.50.300">
    <property type="entry name" value="P-loop containing nucleotide triphosphate hydrolases"/>
    <property type="match status" value="2"/>
</dbReference>
<keyword evidence="7" id="KW-1185">Reference proteome</keyword>
<dbReference type="eggNOG" id="COG1205">
    <property type="taxonomic scope" value="Bacteria"/>
</dbReference>
<evidence type="ECO:0000256" key="2">
    <source>
        <dbReference type="ARBA" id="ARBA00022840"/>
    </source>
</evidence>
<evidence type="ECO:0000259" key="5">
    <source>
        <dbReference type="PROSITE" id="PS51194"/>
    </source>
</evidence>
<dbReference type="SUPFAM" id="SSF52540">
    <property type="entry name" value="P-loop containing nucleoside triphosphate hydrolases"/>
    <property type="match status" value="2"/>
</dbReference>